<dbReference type="InterPro" id="IPR046358">
    <property type="entry name" value="Flagellin_C"/>
</dbReference>
<comment type="subcellular location">
    <subcellularLocation>
        <location evidence="1">Bacterial flagellum</location>
    </subcellularLocation>
</comment>
<keyword evidence="6" id="KW-0966">Cell projection</keyword>
<dbReference type="PANTHER" id="PTHR42792:SF1">
    <property type="entry name" value="FLAGELLAR HOOK-ASSOCIATED PROTEIN 3"/>
    <property type="match status" value="1"/>
</dbReference>
<comment type="similarity">
    <text evidence="2">Belongs to the bacterial flagellin family.</text>
</comment>
<evidence type="ECO:0000256" key="1">
    <source>
        <dbReference type="ARBA" id="ARBA00004365"/>
    </source>
</evidence>
<evidence type="ECO:0000259" key="5">
    <source>
        <dbReference type="Pfam" id="PF00700"/>
    </source>
</evidence>
<dbReference type="GO" id="GO:0005198">
    <property type="term" value="F:structural molecule activity"/>
    <property type="evidence" value="ECO:0007669"/>
    <property type="project" value="InterPro"/>
</dbReference>
<reference evidence="6 7" key="1">
    <citation type="submission" date="2020-08" db="EMBL/GenBank/DDBJ databases">
        <title>Bridging the membrane lipid divide: bacteria of the FCB group superphylum have the potential to synthesize archaeal ether lipids.</title>
        <authorList>
            <person name="Villanueva L."/>
            <person name="Von Meijenfeldt F.A.B."/>
            <person name="Westbye A.B."/>
            <person name="Yadav S."/>
            <person name="Hopmans E.C."/>
            <person name="Dutilh B.E."/>
            <person name="Sinninghe Damste J.S."/>
        </authorList>
    </citation>
    <scope>NUCLEOTIDE SEQUENCE [LARGE SCALE GENOMIC DNA]</scope>
    <source>
        <strain evidence="6">NIOZ-UU30</strain>
    </source>
</reference>
<dbReference type="GO" id="GO:0009424">
    <property type="term" value="C:bacterial-type flagellum hook"/>
    <property type="evidence" value="ECO:0007669"/>
    <property type="project" value="InterPro"/>
</dbReference>
<dbReference type="Gene3D" id="1.20.1330.10">
    <property type="entry name" value="f41 fragment of flagellin, N-terminal domain"/>
    <property type="match status" value="1"/>
</dbReference>
<evidence type="ECO:0000259" key="4">
    <source>
        <dbReference type="Pfam" id="PF00669"/>
    </source>
</evidence>
<sequence>MRVANKSVFDVATYHLGNIIEELNKASNIVSTGKRINELSDDPVGIIQALGIRTTLANIEQVRRNISLGNSWLAASESALSQTQDIVSYIKSLAVQMANASIDSAQRVAAAQTVQNMLEEIVSLANTDVSGRYIFAGTKTDTVAFSQNGTYNGDNNAFTIKIGKDATMAVGSDGQAVFESIFTTLSTFKTALEANNISGIGEAMTNLDADFNSITVKISDVGSKMLRMEVKEKILEDSNVSNTERLSKIEDADIVEAIMNLKAIEFAYQATLASSAKVMTLSLADYLK</sequence>
<feature type="domain" description="Flagellin N-terminal" evidence="4">
    <location>
        <begin position="16"/>
        <end position="140"/>
    </location>
</feature>
<dbReference type="Proteomes" id="UP000603434">
    <property type="component" value="Unassembled WGS sequence"/>
</dbReference>
<dbReference type="AlphaFoldDB" id="A0A8J6TMI7"/>
<accession>A0A8J6TMI7</accession>
<proteinExistence type="inferred from homology"/>
<gene>
    <name evidence="6" type="primary">flgL</name>
    <name evidence="6" type="ORF">H8E23_08620</name>
</gene>
<dbReference type="SUPFAM" id="SSF64518">
    <property type="entry name" value="Phase 1 flagellin"/>
    <property type="match status" value="1"/>
</dbReference>
<organism evidence="6 7">
    <name type="scientific">Candidatus Desulfatibia profunda</name>
    <dbReference type="NCBI Taxonomy" id="2841695"/>
    <lineage>
        <taxon>Bacteria</taxon>
        <taxon>Pseudomonadati</taxon>
        <taxon>Thermodesulfobacteriota</taxon>
        <taxon>Desulfobacteria</taxon>
        <taxon>Desulfobacterales</taxon>
        <taxon>Desulfobacterales incertae sedis</taxon>
        <taxon>Candidatus Desulfatibia</taxon>
    </lineage>
</organism>
<name>A0A8J6TMI7_9BACT</name>
<evidence type="ECO:0000313" key="6">
    <source>
        <dbReference type="EMBL" id="MBC8361446.1"/>
    </source>
</evidence>
<comment type="caution">
    <text evidence="6">The sequence shown here is derived from an EMBL/GenBank/DDBJ whole genome shotgun (WGS) entry which is preliminary data.</text>
</comment>
<dbReference type="InterPro" id="IPR001492">
    <property type="entry name" value="Flagellin"/>
</dbReference>
<dbReference type="GO" id="GO:0071973">
    <property type="term" value="P:bacterial-type flagellum-dependent cell motility"/>
    <property type="evidence" value="ECO:0007669"/>
    <property type="project" value="InterPro"/>
</dbReference>
<dbReference type="InterPro" id="IPR013384">
    <property type="entry name" value="Flagell_FlgL"/>
</dbReference>
<dbReference type="Pfam" id="PF00669">
    <property type="entry name" value="Flagellin_N"/>
    <property type="match status" value="1"/>
</dbReference>
<dbReference type="InterPro" id="IPR001029">
    <property type="entry name" value="Flagellin_N"/>
</dbReference>
<dbReference type="EMBL" id="JACNJH010000134">
    <property type="protein sequence ID" value="MBC8361446.1"/>
    <property type="molecule type" value="Genomic_DNA"/>
</dbReference>
<feature type="domain" description="Flagellin C-terminal" evidence="5">
    <location>
        <begin position="205"/>
        <end position="286"/>
    </location>
</feature>
<dbReference type="PANTHER" id="PTHR42792">
    <property type="entry name" value="FLAGELLIN"/>
    <property type="match status" value="1"/>
</dbReference>
<keyword evidence="6" id="KW-0969">Cilium</keyword>
<keyword evidence="6" id="KW-0282">Flagellum</keyword>
<evidence type="ECO:0000256" key="2">
    <source>
        <dbReference type="ARBA" id="ARBA00005709"/>
    </source>
</evidence>
<protein>
    <submittedName>
        <fullName evidence="6">Flagellar hook-associated protein FlgL</fullName>
    </submittedName>
</protein>
<keyword evidence="3" id="KW-0975">Bacterial flagellum</keyword>
<dbReference type="Pfam" id="PF00700">
    <property type="entry name" value="Flagellin_C"/>
    <property type="match status" value="1"/>
</dbReference>
<evidence type="ECO:0000313" key="7">
    <source>
        <dbReference type="Proteomes" id="UP000603434"/>
    </source>
</evidence>
<dbReference type="NCBIfam" id="TIGR02550">
    <property type="entry name" value="flagell_flgL"/>
    <property type="match status" value="1"/>
</dbReference>
<evidence type="ECO:0000256" key="3">
    <source>
        <dbReference type="ARBA" id="ARBA00023143"/>
    </source>
</evidence>